<dbReference type="CDD" id="cd02440">
    <property type="entry name" value="AdoMet_MTases"/>
    <property type="match status" value="1"/>
</dbReference>
<dbReference type="GO" id="GO:0032259">
    <property type="term" value="P:methylation"/>
    <property type="evidence" value="ECO:0007669"/>
    <property type="project" value="UniProtKB-KW"/>
</dbReference>
<dbReference type="OrthoDB" id="9811589at2"/>
<name>A0A1I5NXV7_9BACI</name>
<evidence type="ECO:0000256" key="1">
    <source>
        <dbReference type="ARBA" id="ARBA00022603"/>
    </source>
</evidence>
<sequence>MKAWFEEHFQEDYLKVYDHRDEEKAADELHDIMSYIPLERGMKAIDLCCGNGRHARYMAAKGIHVTALDLSPVLLKKAIDLTSGLPVQYMRGDIRHISVKQEYDAAFNLFTSFGYFVEDHENELVLVRASEALKDNGWFCIDYLNPVYTAANLVPFDSTDKNGFTVTQRRFIESGFIHKKISIEEAGSRREYRERVKMYENSTLEQMIRQNGFEIEYLFGDYDASPFWEQSSPRQIFICRKRPDFQ</sequence>
<dbReference type="Pfam" id="PF13649">
    <property type="entry name" value="Methyltransf_25"/>
    <property type="match status" value="1"/>
</dbReference>
<dbReference type="STRING" id="1884432.SAMN05518683_103305"/>
<proteinExistence type="predicted"/>
<keyword evidence="1 4" id="KW-0489">Methyltransferase</keyword>
<dbReference type="Gene3D" id="3.40.50.150">
    <property type="entry name" value="Vaccinia Virus protein VP39"/>
    <property type="match status" value="1"/>
</dbReference>
<keyword evidence="2 4" id="KW-0808">Transferase</keyword>
<evidence type="ECO:0000256" key="2">
    <source>
        <dbReference type="ARBA" id="ARBA00022679"/>
    </source>
</evidence>
<dbReference type="InterPro" id="IPR041698">
    <property type="entry name" value="Methyltransf_25"/>
</dbReference>
<organism evidence="4 5">
    <name type="scientific">Salibacterium halotolerans</name>
    <dbReference type="NCBI Taxonomy" id="1884432"/>
    <lineage>
        <taxon>Bacteria</taxon>
        <taxon>Bacillati</taxon>
        <taxon>Bacillota</taxon>
        <taxon>Bacilli</taxon>
        <taxon>Bacillales</taxon>
        <taxon>Bacillaceae</taxon>
    </lineage>
</organism>
<dbReference type="AlphaFoldDB" id="A0A1I5NXV7"/>
<dbReference type="PANTHER" id="PTHR43861">
    <property type="entry name" value="TRANS-ACONITATE 2-METHYLTRANSFERASE-RELATED"/>
    <property type="match status" value="1"/>
</dbReference>
<accession>A0A1I5NXV7</accession>
<dbReference type="EMBL" id="FOXD01000003">
    <property type="protein sequence ID" value="SFP26126.1"/>
    <property type="molecule type" value="Genomic_DNA"/>
</dbReference>
<feature type="domain" description="Methyltransferase" evidence="3">
    <location>
        <begin position="45"/>
        <end position="137"/>
    </location>
</feature>
<dbReference type="Gene3D" id="2.20.25.110">
    <property type="entry name" value="S-adenosyl-L-methionine-dependent methyltransferases"/>
    <property type="match status" value="1"/>
</dbReference>
<protein>
    <submittedName>
        <fullName evidence="4">Methyltransferase domain-containing protein</fullName>
    </submittedName>
</protein>
<evidence type="ECO:0000313" key="5">
    <source>
        <dbReference type="Proteomes" id="UP000198892"/>
    </source>
</evidence>
<gene>
    <name evidence="4" type="ORF">SAMN05518683_103305</name>
</gene>
<dbReference type="GO" id="GO:0008168">
    <property type="term" value="F:methyltransferase activity"/>
    <property type="evidence" value="ECO:0007669"/>
    <property type="project" value="UniProtKB-KW"/>
</dbReference>
<dbReference type="InterPro" id="IPR029063">
    <property type="entry name" value="SAM-dependent_MTases_sf"/>
</dbReference>
<dbReference type="RefSeq" id="WP_093335510.1">
    <property type="nucleotide sequence ID" value="NZ_FOXD01000003.1"/>
</dbReference>
<keyword evidence="5" id="KW-1185">Reference proteome</keyword>
<evidence type="ECO:0000313" key="4">
    <source>
        <dbReference type="EMBL" id="SFP26126.1"/>
    </source>
</evidence>
<dbReference type="Proteomes" id="UP000198892">
    <property type="component" value="Unassembled WGS sequence"/>
</dbReference>
<dbReference type="PANTHER" id="PTHR43861:SF1">
    <property type="entry name" value="TRANS-ACONITATE 2-METHYLTRANSFERASE"/>
    <property type="match status" value="1"/>
</dbReference>
<dbReference type="SUPFAM" id="SSF53335">
    <property type="entry name" value="S-adenosyl-L-methionine-dependent methyltransferases"/>
    <property type="match status" value="1"/>
</dbReference>
<evidence type="ECO:0000259" key="3">
    <source>
        <dbReference type="Pfam" id="PF13649"/>
    </source>
</evidence>
<reference evidence="5" key="1">
    <citation type="submission" date="2016-10" db="EMBL/GenBank/DDBJ databases">
        <authorList>
            <person name="Varghese N."/>
            <person name="Submissions S."/>
        </authorList>
    </citation>
    <scope>NUCLEOTIDE SEQUENCE [LARGE SCALE GENOMIC DNA]</scope>
    <source>
        <strain evidence="5">S7</strain>
    </source>
</reference>